<feature type="compositionally biased region" description="Basic and acidic residues" evidence="1">
    <location>
        <begin position="1"/>
        <end position="12"/>
    </location>
</feature>
<feature type="region of interest" description="Disordered" evidence="1">
    <location>
        <begin position="1"/>
        <end position="215"/>
    </location>
</feature>
<proteinExistence type="predicted"/>
<evidence type="ECO:0000313" key="2">
    <source>
        <dbReference type="EMBL" id="KAL0954860.1"/>
    </source>
</evidence>
<feature type="compositionally biased region" description="Low complexity" evidence="1">
    <location>
        <begin position="51"/>
        <end position="64"/>
    </location>
</feature>
<evidence type="ECO:0000313" key="3">
    <source>
        <dbReference type="Proteomes" id="UP001556367"/>
    </source>
</evidence>
<comment type="caution">
    <text evidence="2">The sequence shown here is derived from an EMBL/GenBank/DDBJ whole genome shotgun (WGS) entry which is preliminary data.</text>
</comment>
<accession>A0ABR3JGK8</accession>
<keyword evidence="3" id="KW-1185">Reference proteome</keyword>
<name>A0ABR3JGK8_9AGAR</name>
<gene>
    <name evidence="2" type="ORF">HGRIS_003796</name>
</gene>
<organism evidence="2 3">
    <name type="scientific">Hohenbuehelia grisea</name>
    <dbReference type="NCBI Taxonomy" id="104357"/>
    <lineage>
        <taxon>Eukaryota</taxon>
        <taxon>Fungi</taxon>
        <taxon>Dikarya</taxon>
        <taxon>Basidiomycota</taxon>
        <taxon>Agaricomycotina</taxon>
        <taxon>Agaricomycetes</taxon>
        <taxon>Agaricomycetidae</taxon>
        <taxon>Agaricales</taxon>
        <taxon>Pleurotineae</taxon>
        <taxon>Pleurotaceae</taxon>
        <taxon>Hohenbuehelia</taxon>
    </lineage>
</organism>
<dbReference type="PANTHER" id="PTHR28241:SF1">
    <property type="entry name" value="MITOCHONDRIAL IMPORT PROTEIN 1"/>
    <property type="match status" value="1"/>
</dbReference>
<protein>
    <submittedName>
        <fullName evidence="2">Uncharacterized protein</fullName>
    </submittedName>
</protein>
<feature type="compositionally biased region" description="Basic and acidic residues" evidence="1">
    <location>
        <begin position="88"/>
        <end position="104"/>
    </location>
</feature>
<dbReference type="EMBL" id="JASNQZ010000007">
    <property type="protein sequence ID" value="KAL0954860.1"/>
    <property type="molecule type" value="Genomic_DNA"/>
</dbReference>
<dbReference type="InterPro" id="IPR013262">
    <property type="entry name" value="OMP_MIM1/TOM13_mt"/>
</dbReference>
<dbReference type="Proteomes" id="UP001556367">
    <property type="component" value="Unassembled WGS sequence"/>
</dbReference>
<dbReference type="Pfam" id="PF08219">
    <property type="entry name" value="TOM13"/>
    <property type="match status" value="1"/>
</dbReference>
<dbReference type="PANTHER" id="PTHR28241">
    <property type="entry name" value="MITOCHONDRIAL IMPORT PROTEIN 1"/>
    <property type="match status" value="1"/>
</dbReference>
<evidence type="ECO:0000256" key="1">
    <source>
        <dbReference type="SAM" id="MobiDB-lite"/>
    </source>
</evidence>
<reference evidence="3" key="1">
    <citation type="submission" date="2024-06" db="EMBL/GenBank/DDBJ databases">
        <title>Multi-omics analyses provide insights into the biosynthesis of the anticancer antibiotic pleurotin in Hohenbuehelia grisea.</title>
        <authorList>
            <person name="Weaver J.A."/>
            <person name="Alberti F."/>
        </authorList>
    </citation>
    <scope>NUCLEOTIDE SEQUENCE [LARGE SCALE GENOMIC DNA]</scope>
    <source>
        <strain evidence="3">T-177</strain>
    </source>
</reference>
<feature type="compositionally biased region" description="Low complexity" evidence="1">
    <location>
        <begin position="178"/>
        <end position="191"/>
    </location>
</feature>
<sequence length="298" mass="32199">MSTMEDEQRTLADETQQVLQDALSDAFSLPPPTPQAVTADQPPAPAPPAESPSLSPDAPSLESSTVDVDSWKSEYDEQVQTWRTQSAEAREKAEQERARWEAIRAAEGGRPPFESPSHLQPAAPTLSESPSPADARDLVTGEQPAQPIPGPQGSHLAPPSTHSQPETIDESQKWEDIPSSLTSSFPSMSFPEHTEPSSPARKPKPDQPQADPPSATLTVFDTSLSTRTRVKALVSALAINLLLPFVNGVMLGFGEIFAKNVVLEWFGWNQPARTGRLAAMKGLSSSNRFRRGSDDSKS</sequence>